<dbReference type="RefSeq" id="WP_267537722.1">
    <property type="nucleotide sequence ID" value="NZ_JAPNKA010000001.1"/>
</dbReference>
<dbReference type="EMBL" id="JAPNKA010000001">
    <property type="protein sequence ID" value="MCY1078964.1"/>
    <property type="molecule type" value="Genomic_DNA"/>
</dbReference>
<sequence>MNRLLLCALVSLLSGCELSWLEQKEELPPEWPQYYCGFELIDLKQVKSTNPGYGNHRLDRGTTCWVLDYVEDPKTLSGTVTLQRQMGTTPDGRPVGCTFKGLSNQVRAELTEGTCLIPTETGFGRFELTTPASFSPKAESGSQAILDGTWFEQRGQDLLRAKATFGLHPQSQAPKATVDGYPESAKKIVSLANDWPACGAPRCFKVAFGGKGQLVQGDSNHCASVLGWFQDSFAVVIDQRGYLAFSDDAASVAEEDWLAGGSSLMGCGSFAFSGQRPSPYSTYEVNWDATGAGEISMDHTVFHTQNNLTDICRTRWKTELTACP</sequence>
<proteinExistence type="predicted"/>
<evidence type="ECO:0008006" key="3">
    <source>
        <dbReference type="Google" id="ProtNLM"/>
    </source>
</evidence>
<evidence type="ECO:0000313" key="1">
    <source>
        <dbReference type="EMBL" id="MCY1078964.1"/>
    </source>
</evidence>
<dbReference type="PROSITE" id="PS51257">
    <property type="entry name" value="PROKAR_LIPOPROTEIN"/>
    <property type="match status" value="1"/>
</dbReference>
<dbReference type="Proteomes" id="UP001207654">
    <property type="component" value="Unassembled WGS sequence"/>
</dbReference>
<protein>
    <recommendedName>
        <fullName evidence="3">Lipoprotein</fullName>
    </recommendedName>
</protein>
<reference evidence="1 2" key="1">
    <citation type="submission" date="2022-11" db="EMBL/GenBank/DDBJ databases">
        <title>Minimal conservation of predation-associated metabolite biosynthetic gene clusters underscores biosynthetic potential of Myxococcota including descriptions for ten novel species: Archangium lansinium sp. nov., Myxococcus landrumus sp. nov., Nannocystis bai.</title>
        <authorList>
            <person name="Ahearne A."/>
            <person name="Stevens C."/>
            <person name="Phillips K."/>
        </authorList>
    </citation>
    <scope>NUCLEOTIDE SEQUENCE [LARGE SCALE GENOMIC DNA]</scope>
    <source>
        <strain evidence="1 2">MIWBW</strain>
    </source>
</reference>
<name>A0ABT4ACL1_9BACT</name>
<keyword evidence="2" id="KW-1185">Reference proteome</keyword>
<organism evidence="1 2">
    <name type="scientific">Archangium lansingense</name>
    <dbReference type="NCBI Taxonomy" id="2995310"/>
    <lineage>
        <taxon>Bacteria</taxon>
        <taxon>Pseudomonadati</taxon>
        <taxon>Myxococcota</taxon>
        <taxon>Myxococcia</taxon>
        <taxon>Myxococcales</taxon>
        <taxon>Cystobacterineae</taxon>
        <taxon>Archangiaceae</taxon>
        <taxon>Archangium</taxon>
    </lineage>
</organism>
<comment type="caution">
    <text evidence="1">The sequence shown here is derived from an EMBL/GenBank/DDBJ whole genome shotgun (WGS) entry which is preliminary data.</text>
</comment>
<gene>
    <name evidence="1" type="ORF">OV287_31335</name>
</gene>
<accession>A0ABT4ACL1</accession>
<evidence type="ECO:0000313" key="2">
    <source>
        <dbReference type="Proteomes" id="UP001207654"/>
    </source>
</evidence>